<dbReference type="PANTHER" id="PTHR38454">
    <property type="entry name" value="INTEGRAL MEMBRANE PROTEIN-RELATED"/>
    <property type="match status" value="1"/>
</dbReference>
<dbReference type="EMBL" id="PGTK01000002">
    <property type="protein sequence ID" value="PJF31951.1"/>
    <property type="molecule type" value="Genomic_DNA"/>
</dbReference>
<organism evidence="2 3">
    <name type="scientific">Candidatus Thermofonsia Clade 1 bacterium</name>
    <dbReference type="NCBI Taxonomy" id="2364210"/>
    <lineage>
        <taxon>Bacteria</taxon>
        <taxon>Bacillati</taxon>
        <taxon>Chloroflexota</taxon>
        <taxon>Candidatus Thermofontia</taxon>
        <taxon>Candidatus Thermofonsia Clade 1</taxon>
    </lineage>
</organism>
<keyword evidence="1" id="KW-0472">Membrane</keyword>
<feature type="transmembrane region" description="Helical" evidence="1">
    <location>
        <begin position="239"/>
        <end position="260"/>
    </location>
</feature>
<evidence type="ECO:0008006" key="4">
    <source>
        <dbReference type="Google" id="ProtNLM"/>
    </source>
</evidence>
<feature type="transmembrane region" description="Helical" evidence="1">
    <location>
        <begin position="366"/>
        <end position="385"/>
    </location>
</feature>
<accession>A0A2M8P330</accession>
<protein>
    <recommendedName>
        <fullName evidence="4">YfhO family protein</fullName>
    </recommendedName>
</protein>
<proteinExistence type="predicted"/>
<evidence type="ECO:0000256" key="1">
    <source>
        <dbReference type="SAM" id="Phobius"/>
    </source>
</evidence>
<comment type="caution">
    <text evidence="2">The sequence shown here is derived from an EMBL/GenBank/DDBJ whole genome shotgun (WGS) entry which is preliminary data.</text>
</comment>
<gene>
    <name evidence="2" type="ORF">CUN51_03145</name>
</gene>
<name>A0A2M8P330_9CHLR</name>
<feature type="transmembrane region" description="Helical" evidence="1">
    <location>
        <begin position="140"/>
        <end position="159"/>
    </location>
</feature>
<feature type="transmembrane region" description="Helical" evidence="1">
    <location>
        <begin position="459"/>
        <end position="478"/>
    </location>
</feature>
<feature type="transmembrane region" description="Helical" evidence="1">
    <location>
        <begin position="291"/>
        <end position="313"/>
    </location>
</feature>
<dbReference type="Pfam" id="PF09586">
    <property type="entry name" value="YfhO"/>
    <property type="match status" value="1"/>
</dbReference>
<feature type="transmembrane region" description="Helical" evidence="1">
    <location>
        <begin position="6"/>
        <end position="25"/>
    </location>
</feature>
<keyword evidence="1" id="KW-0812">Transmembrane</keyword>
<dbReference type="AlphaFoldDB" id="A0A2M8P330"/>
<feature type="transmembrane region" description="Helical" evidence="1">
    <location>
        <begin position="433"/>
        <end position="452"/>
    </location>
</feature>
<feature type="transmembrane region" description="Helical" evidence="1">
    <location>
        <begin position="166"/>
        <end position="185"/>
    </location>
</feature>
<dbReference type="PANTHER" id="PTHR38454:SF1">
    <property type="entry name" value="INTEGRAL MEMBRANE PROTEIN"/>
    <property type="match status" value="1"/>
</dbReference>
<reference evidence="2 3" key="1">
    <citation type="submission" date="2017-11" db="EMBL/GenBank/DDBJ databases">
        <title>Evolution of Phototrophy in the Chloroflexi Phylum Driven by Horizontal Gene Transfer.</title>
        <authorList>
            <person name="Ward L.M."/>
            <person name="Hemp J."/>
            <person name="Shih P.M."/>
            <person name="Mcglynn S.E."/>
            <person name="Fischer W."/>
        </authorList>
    </citation>
    <scope>NUCLEOTIDE SEQUENCE [LARGE SCALE GENOMIC DNA]</scope>
    <source>
        <strain evidence="2">CP2_2F</strain>
    </source>
</reference>
<sequence length="750" mass="82517">MDSRRWWSDGLSIALLAALCWLFYWRLLMPNALDQVSFVEGDFSGQFVAFAHYQAQRLGAGEVPLWNPYNLGGHPFLADTQSAVFYPPRLLSIAFLNLTGGSTPQRMYAALQTEAAAHALIGSLLMYAFCRALIETAYSVPAALIGAITFAYGGFLTGYAPLQLAILEAAVWLPLALLGILRATWEAERIHWAWFVLSGIALGLTLLAGHPQTALYVIYLSLAYMLWRCGGRARGGVRAFLIGALIFGIVGGGIAAIQLLHGWEYLSATTRGTLGFEAKGNGFPFNDLLQIVLPGLFSLYSPLYFGITALMLIIYSAARLRPAEIFWFGALFIALALSLGKGAILYDIFYQFVPGFSLFRQQERAAYIVAVAAAVLAAQGASDILEDTAREALPRRYVAIFLGIAAGALSFSIAAFVEWLSAPEESLANFQRVTFSLLIALIASLLLINLATYRNRYWLQWRTVALIALVVFELFSFGRTSPNFEPIPVANRLQEPRALAVLRADAADQPFFRVDGVRENFGTLYNVPDIGGISPLRFAHVDRALNLPNRERVWQLFGVRYVLTADRELPAPSRVLYEEENPYNPVRLHALMQPLPLARVMHRAWIEPEEAQAVGYLSDPAYDVAHTVMLSAPPPVSLSDVESQAARLVALEPERWLIEAESESAALLRLALVYDSNWIARVNGDPTPILRADIAFSAVPIPAGKSVVELLYQPRNYTLGALITLGTLLALSLGGLFSLAHSLQRHLRRA</sequence>
<keyword evidence="1" id="KW-1133">Transmembrane helix</keyword>
<evidence type="ECO:0000313" key="3">
    <source>
        <dbReference type="Proteomes" id="UP000228921"/>
    </source>
</evidence>
<feature type="transmembrane region" description="Helical" evidence="1">
    <location>
        <begin position="115"/>
        <end position="134"/>
    </location>
</feature>
<evidence type="ECO:0000313" key="2">
    <source>
        <dbReference type="EMBL" id="PJF31951.1"/>
    </source>
</evidence>
<feature type="transmembrane region" description="Helical" evidence="1">
    <location>
        <begin position="191"/>
        <end position="218"/>
    </location>
</feature>
<dbReference type="Proteomes" id="UP000228921">
    <property type="component" value="Unassembled WGS sequence"/>
</dbReference>
<dbReference type="InterPro" id="IPR018580">
    <property type="entry name" value="Uncharacterised_YfhO"/>
</dbReference>
<feature type="transmembrane region" description="Helical" evidence="1">
    <location>
        <begin position="397"/>
        <end position="421"/>
    </location>
</feature>
<feature type="transmembrane region" description="Helical" evidence="1">
    <location>
        <begin position="717"/>
        <end position="740"/>
    </location>
</feature>
<feature type="transmembrane region" description="Helical" evidence="1">
    <location>
        <begin position="325"/>
        <end position="346"/>
    </location>
</feature>